<name>A0A2U2N8Y1_9BIFI</name>
<dbReference type="OrthoDB" id="5109672at2"/>
<evidence type="ECO:0000256" key="1">
    <source>
        <dbReference type="ARBA" id="ARBA00010923"/>
    </source>
</evidence>
<accession>A0A2U2N8Y1</accession>
<dbReference type="EMBL" id="QFFM01000012">
    <property type="protein sequence ID" value="PWG65631.1"/>
    <property type="molecule type" value="Genomic_DNA"/>
</dbReference>
<dbReference type="GO" id="GO:0009307">
    <property type="term" value="P:DNA restriction-modification system"/>
    <property type="evidence" value="ECO:0007669"/>
    <property type="project" value="UniProtKB-KW"/>
</dbReference>
<evidence type="ECO:0000256" key="3">
    <source>
        <dbReference type="ARBA" id="ARBA00023125"/>
    </source>
</evidence>
<sequence>MLSLDDREWADFRIVDLFKPERGTEKNMASLGSGDVPLISARNTGNGVKAFVDVSRERLHNGHVVTLNNDGDGGAGLAYYQPMSFALDTHVTALSPRNPLSRQVMQFVAAAMSEQRAPFGHGHSISSKRLRALKVRLC</sequence>
<dbReference type="Pfam" id="PF01420">
    <property type="entry name" value="Methylase_S"/>
    <property type="match status" value="1"/>
</dbReference>
<comment type="similarity">
    <text evidence="1">Belongs to the type-I restriction system S methylase family.</text>
</comment>
<gene>
    <name evidence="5" type="ORF">DF196_06780</name>
</gene>
<dbReference type="InterPro" id="IPR000055">
    <property type="entry name" value="Restrct_endonuc_typeI_TRD"/>
</dbReference>
<comment type="caution">
    <text evidence="5">The sequence shown here is derived from an EMBL/GenBank/DDBJ whole genome shotgun (WGS) entry which is preliminary data.</text>
</comment>
<dbReference type="AlphaFoldDB" id="A0A2U2N8Y1"/>
<organism evidence="5 6">
    <name type="scientific">Bifidobacterium callitrichidarum</name>
    <dbReference type="NCBI Taxonomy" id="2052941"/>
    <lineage>
        <taxon>Bacteria</taxon>
        <taxon>Bacillati</taxon>
        <taxon>Actinomycetota</taxon>
        <taxon>Actinomycetes</taxon>
        <taxon>Bifidobacteriales</taxon>
        <taxon>Bifidobacteriaceae</taxon>
        <taxon>Bifidobacterium</taxon>
    </lineage>
</organism>
<evidence type="ECO:0000313" key="5">
    <source>
        <dbReference type="EMBL" id="PWG65631.1"/>
    </source>
</evidence>
<evidence type="ECO:0000259" key="4">
    <source>
        <dbReference type="Pfam" id="PF01420"/>
    </source>
</evidence>
<dbReference type="GO" id="GO:0003677">
    <property type="term" value="F:DNA binding"/>
    <property type="evidence" value="ECO:0007669"/>
    <property type="project" value="UniProtKB-KW"/>
</dbReference>
<dbReference type="Proteomes" id="UP000245876">
    <property type="component" value="Unassembled WGS sequence"/>
</dbReference>
<dbReference type="Gene3D" id="3.90.220.20">
    <property type="entry name" value="DNA methylase specificity domains"/>
    <property type="match status" value="1"/>
</dbReference>
<dbReference type="RefSeq" id="WP_109057100.1">
    <property type="nucleotide sequence ID" value="NZ_QFFM01000012.1"/>
</dbReference>
<dbReference type="REBASE" id="384772">
    <property type="entry name" value="S1.Bca31790ORF6785P"/>
</dbReference>
<dbReference type="InterPro" id="IPR044946">
    <property type="entry name" value="Restrct_endonuc_typeI_TRD_sf"/>
</dbReference>
<protein>
    <recommendedName>
        <fullName evidence="4">Type I restriction modification DNA specificity domain-containing protein</fullName>
    </recommendedName>
</protein>
<proteinExistence type="inferred from homology"/>
<feature type="domain" description="Type I restriction modification DNA specificity" evidence="4">
    <location>
        <begin position="8"/>
        <end position="136"/>
    </location>
</feature>
<evidence type="ECO:0000313" key="6">
    <source>
        <dbReference type="Proteomes" id="UP000245876"/>
    </source>
</evidence>
<evidence type="ECO:0000256" key="2">
    <source>
        <dbReference type="ARBA" id="ARBA00022747"/>
    </source>
</evidence>
<keyword evidence="2" id="KW-0680">Restriction system</keyword>
<keyword evidence="3" id="KW-0238">DNA-binding</keyword>
<keyword evidence="6" id="KW-1185">Reference proteome</keyword>
<reference evidence="5 6" key="1">
    <citation type="journal article" date="2018" name="Int. J. Syst. Evol. Microbiol.">
        <title>Bifidobacterium callitrichidarum sp. nov. from the faeces of the emperor tamarin (Saguinus imperator).</title>
        <authorList>
            <person name="Modesto M."/>
            <person name="Michelini S."/>
            <person name="Sansosti M.C."/>
            <person name="De Filippo C."/>
            <person name="Cavalieri D."/>
            <person name="Qvirist L."/>
            <person name="Andlid T."/>
            <person name="Spiezio C."/>
            <person name="Sandri C."/>
            <person name="Pascarelli S."/>
            <person name="Sgorbati B."/>
            <person name="Mattarelli P."/>
        </authorList>
    </citation>
    <scope>NUCLEOTIDE SEQUENCE [LARGE SCALE GENOMIC DNA]</scope>
    <source>
        <strain evidence="5 6">TRI 5</strain>
    </source>
</reference>